<gene>
    <name evidence="1" type="ORF">MNR06_10410</name>
</gene>
<dbReference type="Proteomes" id="UP000830116">
    <property type="component" value="Chromosome"/>
</dbReference>
<dbReference type="RefSeq" id="WP_243535761.1">
    <property type="nucleotide sequence ID" value="NZ_CP093442.1"/>
</dbReference>
<keyword evidence="2" id="KW-1185">Reference proteome</keyword>
<dbReference type="EMBL" id="CP093442">
    <property type="protein sequence ID" value="UOF00113.1"/>
    <property type="molecule type" value="Genomic_DNA"/>
</dbReference>
<evidence type="ECO:0008006" key="3">
    <source>
        <dbReference type="Google" id="ProtNLM"/>
    </source>
</evidence>
<dbReference type="InterPro" id="IPR023393">
    <property type="entry name" value="START-like_dom_sf"/>
</dbReference>
<evidence type="ECO:0000313" key="1">
    <source>
        <dbReference type="EMBL" id="UOF00113.1"/>
    </source>
</evidence>
<dbReference type="Gene3D" id="3.30.530.20">
    <property type="match status" value="1"/>
</dbReference>
<dbReference type="SUPFAM" id="SSF55961">
    <property type="entry name" value="Bet v1-like"/>
    <property type="match status" value="1"/>
</dbReference>
<evidence type="ECO:0000313" key="2">
    <source>
        <dbReference type="Proteomes" id="UP000830116"/>
    </source>
</evidence>
<accession>A0ABY4C573</accession>
<sequence>MTKSGDYWIADSPMGSVKVKFTEKNKFGVLDHDVTLPNGDVNHNPLRVVKNGDGSEVIFTLYRLPKVSDIDYEKDASAVKADLQKLKSILEK</sequence>
<name>A0ABY4C573_9BACT</name>
<protein>
    <recommendedName>
        <fullName evidence="3">Polyketide cyclase</fullName>
    </recommendedName>
</protein>
<proteinExistence type="predicted"/>
<organism evidence="1 2">
    <name type="scientific">Bdellovibrio reynosensis</name>
    <dbReference type="NCBI Taxonomy" id="2835041"/>
    <lineage>
        <taxon>Bacteria</taxon>
        <taxon>Pseudomonadati</taxon>
        <taxon>Bdellovibrionota</taxon>
        <taxon>Bdellovibrionia</taxon>
        <taxon>Bdellovibrionales</taxon>
        <taxon>Pseudobdellovibrionaceae</taxon>
        <taxon>Bdellovibrio</taxon>
    </lineage>
</organism>
<reference evidence="1" key="1">
    <citation type="submission" date="2022-03" db="EMBL/GenBank/DDBJ databases">
        <title>Genome Identification and Characterization of new species Bdellovibrio reynosense LBG001 sp. nov. from a Mexico soil sample.</title>
        <authorList>
            <person name="Camilli A."/>
            <person name="Ajao Y."/>
            <person name="Guo X."/>
        </authorList>
    </citation>
    <scope>NUCLEOTIDE SEQUENCE</scope>
    <source>
        <strain evidence="1">LBG001</strain>
    </source>
</reference>